<keyword evidence="2" id="KW-1185">Reference proteome</keyword>
<organism evidence="1 2">
    <name type="scientific">Aphis craccivora</name>
    <name type="common">Cowpea aphid</name>
    <dbReference type="NCBI Taxonomy" id="307492"/>
    <lineage>
        <taxon>Eukaryota</taxon>
        <taxon>Metazoa</taxon>
        <taxon>Ecdysozoa</taxon>
        <taxon>Arthropoda</taxon>
        <taxon>Hexapoda</taxon>
        <taxon>Insecta</taxon>
        <taxon>Pterygota</taxon>
        <taxon>Neoptera</taxon>
        <taxon>Paraneoptera</taxon>
        <taxon>Hemiptera</taxon>
        <taxon>Sternorrhyncha</taxon>
        <taxon>Aphidomorpha</taxon>
        <taxon>Aphidoidea</taxon>
        <taxon>Aphididae</taxon>
        <taxon>Aphidini</taxon>
        <taxon>Aphis</taxon>
        <taxon>Aphis</taxon>
    </lineage>
</organism>
<keyword evidence="1" id="KW-0436">Ligase</keyword>
<feature type="non-terminal residue" evidence="1">
    <location>
        <position position="313"/>
    </location>
</feature>
<reference evidence="1 2" key="1">
    <citation type="submission" date="2019-08" db="EMBL/GenBank/DDBJ databases">
        <title>Whole genome of Aphis craccivora.</title>
        <authorList>
            <person name="Voronova N.V."/>
            <person name="Shulinski R.S."/>
            <person name="Bandarenka Y.V."/>
            <person name="Zhorov D.G."/>
            <person name="Warner D."/>
        </authorList>
    </citation>
    <scope>NUCLEOTIDE SEQUENCE [LARGE SCALE GENOMIC DNA]</scope>
    <source>
        <strain evidence="1">180601</strain>
        <tissue evidence="1">Whole Body</tissue>
    </source>
</reference>
<dbReference type="GO" id="GO:0016874">
    <property type="term" value="F:ligase activity"/>
    <property type="evidence" value="ECO:0007669"/>
    <property type="project" value="UniProtKB-KW"/>
</dbReference>
<gene>
    <name evidence="1" type="ORF">FWK35_00023854</name>
</gene>
<dbReference type="PANTHER" id="PTHR46880">
    <property type="entry name" value="RAS-ASSOCIATING DOMAIN-CONTAINING PROTEIN"/>
    <property type="match status" value="1"/>
</dbReference>
<sequence>MSLLNWLTKTKVNPNDNSLISTQAIIKATSNEAETVSTEFNCNTNNSSNNSNESGCKNDNDYPSIWTNEMFLSFCNKYPWIMVKDQISVLIDEATSVSKKTCLVVCIRASTDVKNETDPITFFLDLIELENTKSETIVLQLLLSLNKYKCSHEYLIQNFIFFACDGASNMIGRKAGVGEFSTDKYPDLLVAGINHFKIFFDTLYALYSSSPKNQYGLKSCAKELDLQFLSIGRILNTRWVASSLKSVKAVWRNYEALYLHFNKCSLDSSRTSKEKATFKGLKHKITSTDFVLNLGLLYDALTELSDLSLELQK</sequence>
<dbReference type="OrthoDB" id="6505230at2759"/>
<accession>A0A6G0Z176</accession>
<dbReference type="Proteomes" id="UP000478052">
    <property type="component" value="Unassembled WGS sequence"/>
</dbReference>
<dbReference type="AlphaFoldDB" id="A0A6G0Z176"/>
<dbReference type="PANTHER" id="PTHR46880:SF8">
    <property type="entry name" value="E3 SUMO-PROTEIN LIGASE KIAA1586"/>
    <property type="match status" value="1"/>
</dbReference>
<evidence type="ECO:0000313" key="2">
    <source>
        <dbReference type="Proteomes" id="UP000478052"/>
    </source>
</evidence>
<evidence type="ECO:0000313" key="1">
    <source>
        <dbReference type="EMBL" id="KAF0764302.1"/>
    </source>
</evidence>
<comment type="caution">
    <text evidence="1">The sequence shown here is derived from an EMBL/GenBank/DDBJ whole genome shotgun (WGS) entry which is preliminary data.</text>
</comment>
<name>A0A6G0Z176_APHCR</name>
<dbReference type="EMBL" id="VUJU01001673">
    <property type="protein sequence ID" value="KAF0764302.1"/>
    <property type="molecule type" value="Genomic_DNA"/>
</dbReference>
<protein>
    <submittedName>
        <fullName evidence="1">E3 SUMO-protein ligase KIAA1586-like</fullName>
    </submittedName>
</protein>
<proteinExistence type="predicted"/>